<dbReference type="Gene3D" id="3.30.40.10">
    <property type="entry name" value="Zinc/RING finger domain, C3HC4 (zinc finger)"/>
    <property type="match status" value="1"/>
</dbReference>
<evidence type="ECO:0000256" key="13">
    <source>
        <dbReference type="PROSITE-ProRule" id="PRU00221"/>
    </source>
</evidence>
<reference evidence="16 17" key="1">
    <citation type="submission" date="2017-09" db="EMBL/GenBank/DDBJ databases">
        <authorList>
            <consortium name="International Durum Wheat Genome Sequencing Consortium (IDWGSC)"/>
            <person name="Milanesi L."/>
        </authorList>
    </citation>
    <scope>NUCLEOTIDE SEQUENCE [LARGE SCALE GENOMIC DNA]</scope>
    <source>
        <strain evidence="17">cv. Svevo</strain>
    </source>
</reference>
<evidence type="ECO:0000256" key="9">
    <source>
        <dbReference type="ARBA" id="ARBA00023054"/>
    </source>
</evidence>
<keyword evidence="3" id="KW-0808">Transferase</keyword>
<dbReference type="GO" id="GO:0043161">
    <property type="term" value="P:proteasome-mediated ubiquitin-dependent protein catabolic process"/>
    <property type="evidence" value="ECO:0007669"/>
    <property type="project" value="TreeGrafter"/>
</dbReference>
<keyword evidence="10" id="KW-0539">Nucleus</keyword>
<evidence type="ECO:0000313" key="16">
    <source>
        <dbReference type="EMBL" id="VAI49895.1"/>
    </source>
</evidence>
<dbReference type="FunFam" id="2.130.10.10:FF:000090">
    <property type="entry name" value="E3 ubiquitin-protein ligase RFWD2 isoform X1"/>
    <property type="match status" value="1"/>
</dbReference>
<dbReference type="PANTHER" id="PTHR44080">
    <property type="entry name" value="E3 UBIQUITIN-PROTEIN LIGASE COP1"/>
    <property type="match status" value="1"/>
</dbReference>
<dbReference type="Gramene" id="TRITD6Av1G196880.2">
    <property type="protein sequence ID" value="TRITD6Av1G196880.2"/>
    <property type="gene ID" value="TRITD6Av1G196880"/>
</dbReference>
<protein>
    <recommendedName>
        <fullName evidence="15">RING-type domain-containing protein</fullName>
    </recommendedName>
</protein>
<evidence type="ECO:0000256" key="6">
    <source>
        <dbReference type="ARBA" id="ARBA00022771"/>
    </source>
</evidence>
<keyword evidence="17" id="KW-1185">Reference proteome</keyword>
<dbReference type="EMBL" id="LT934121">
    <property type="protein sequence ID" value="VAI49895.1"/>
    <property type="molecule type" value="Genomic_DNA"/>
</dbReference>
<feature type="region of interest" description="Disordered" evidence="14">
    <location>
        <begin position="255"/>
        <end position="283"/>
    </location>
</feature>
<feature type="compositionally biased region" description="Low complexity" evidence="14">
    <location>
        <begin position="43"/>
        <end position="56"/>
    </location>
</feature>
<evidence type="ECO:0000256" key="1">
    <source>
        <dbReference type="ARBA" id="ARBA00004123"/>
    </source>
</evidence>
<dbReference type="InterPro" id="IPR001680">
    <property type="entry name" value="WD40_rpt"/>
</dbReference>
<comment type="subcellular location">
    <subcellularLocation>
        <location evidence="1">Nucleus</location>
    </subcellularLocation>
</comment>
<dbReference type="InterPro" id="IPR017907">
    <property type="entry name" value="Znf_RING_CS"/>
</dbReference>
<organism evidence="16 17">
    <name type="scientific">Triticum turgidum subsp. durum</name>
    <name type="common">Durum wheat</name>
    <name type="synonym">Triticum durum</name>
    <dbReference type="NCBI Taxonomy" id="4567"/>
    <lineage>
        <taxon>Eukaryota</taxon>
        <taxon>Viridiplantae</taxon>
        <taxon>Streptophyta</taxon>
        <taxon>Embryophyta</taxon>
        <taxon>Tracheophyta</taxon>
        <taxon>Spermatophyta</taxon>
        <taxon>Magnoliopsida</taxon>
        <taxon>Liliopsida</taxon>
        <taxon>Poales</taxon>
        <taxon>Poaceae</taxon>
        <taxon>BOP clade</taxon>
        <taxon>Pooideae</taxon>
        <taxon>Triticodae</taxon>
        <taxon>Triticeae</taxon>
        <taxon>Triticinae</taxon>
        <taxon>Triticum</taxon>
    </lineage>
</organism>
<feature type="domain" description="RING-type" evidence="15">
    <location>
        <begin position="77"/>
        <end position="114"/>
    </location>
</feature>
<dbReference type="InterPro" id="IPR019775">
    <property type="entry name" value="WD40_repeat_CS"/>
</dbReference>
<feature type="repeat" description="WD" evidence="13">
    <location>
        <begin position="532"/>
        <end position="572"/>
    </location>
</feature>
<dbReference type="SUPFAM" id="SSF50978">
    <property type="entry name" value="WD40 repeat-like"/>
    <property type="match status" value="1"/>
</dbReference>
<dbReference type="SUPFAM" id="SSF57850">
    <property type="entry name" value="RING/U-box"/>
    <property type="match status" value="1"/>
</dbReference>
<keyword evidence="6 12" id="KW-0863">Zinc-finger</keyword>
<evidence type="ECO:0000256" key="3">
    <source>
        <dbReference type="ARBA" id="ARBA00022679"/>
    </source>
</evidence>
<evidence type="ECO:0000313" key="17">
    <source>
        <dbReference type="Proteomes" id="UP000324705"/>
    </source>
</evidence>
<evidence type="ECO:0000256" key="8">
    <source>
        <dbReference type="ARBA" id="ARBA00022833"/>
    </source>
</evidence>
<dbReference type="PROSITE" id="PS50294">
    <property type="entry name" value="WD_REPEATS_REGION"/>
    <property type="match status" value="1"/>
</dbReference>
<evidence type="ECO:0000256" key="4">
    <source>
        <dbReference type="ARBA" id="ARBA00022723"/>
    </source>
</evidence>
<dbReference type="AlphaFoldDB" id="A0A9R0Y6Y4"/>
<keyword evidence="5" id="KW-0677">Repeat</keyword>
<evidence type="ECO:0000256" key="2">
    <source>
        <dbReference type="ARBA" id="ARBA00022574"/>
    </source>
</evidence>
<keyword evidence="9" id="KW-0175">Coiled coil</keyword>
<proteinExistence type="predicted"/>
<keyword evidence="2 13" id="KW-0853">WD repeat</keyword>
<feature type="region of interest" description="Disordered" evidence="14">
    <location>
        <begin position="1"/>
        <end position="28"/>
    </location>
</feature>
<dbReference type="PROSITE" id="PS00518">
    <property type="entry name" value="ZF_RING_1"/>
    <property type="match status" value="1"/>
</dbReference>
<dbReference type="InterPro" id="IPR042755">
    <property type="entry name" value="COP1"/>
</dbReference>
<dbReference type="SMART" id="SM00184">
    <property type="entry name" value="RING"/>
    <property type="match status" value="1"/>
</dbReference>
<dbReference type="GO" id="GO:0061630">
    <property type="term" value="F:ubiquitin protein ligase activity"/>
    <property type="evidence" value="ECO:0007669"/>
    <property type="project" value="InterPro"/>
</dbReference>
<dbReference type="PROSITE" id="PS50089">
    <property type="entry name" value="ZF_RING_2"/>
    <property type="match status" value="1"/>
</dbReference>
<dbReference type="PROSITE" id="PS50082">
    <property type="entry name" value="WD_REPEATS_2"/>
    <property type="match status" value="2"/>
</dbReference>
<dbReference type="Gene3D" id="2.130.10.10">
    <property type="entry name" value="YVTN repeat-like/Quinoprotein amine dehydrogenase"/>
    <property type="match status" value="1"/>
</dbReference>
<dbReference type="CDD" id="cd16504">
    <property type="entry name" value="RING-HC_COP1"/>
    <property type="match status" value="1"/>
</dbReference>
<dbReference type="InterPro" id="IPR013083">
    <property type="entry name" value="Znf_RING/FYVE/PHD"/>
</dbReference>
<dbReference type="PROSITE" id="PS00678">
    <property type="entry name" value="WD_REPEATS_1"/>
    <property type="match status" value="1"/>
</dbReference>
<gene>
    <name evidence="16" type="ORF">TRITD_6Av1G196880</name>
</gene>
<keyword evidence="7" id="KW-0833">Ubl conjugation pathway</keyword>
<sequence length="662" mass="73381">MGDSSVAPAGALVPSVPKPEHAPSAGDPAAQLQALAAAAADDECAGAGASPSSSPGEGDGAGAAEGADAAGDRDLLCPICMALIKDAFLTACGHSFCYMCIVTHLNHKSDCPCCANYLTKAQLYPNFLLDKVVKKMSARQVAKTASPIDQFRHVVQQGNDMSVKELDSLMTLIAEKKRQMEQQESETNMQILLVFLHCLRKQKLEELNEIQTDLQYIKDDISSVERHRLDLHRTKESTSSPGGLNNRRFDLRAPASHQGHQRRDALASSDPPNPPIQSSNVIARKRRVQAQFNELQEYYLQRRRTGAQSHRQEDVVTMNREGYHEGLEDFQSVLTTFTRYSRLRVIAELRHGDLFHSANIVSSIEFDRDDELFATAGVSKRIKVFEFSTVVNEPSDVHCPVVEMATRSKLSCLSWNKYSKNVIASSDYEGIVTVWDVQTRQSVMEYEEHEKRAWSVDFSRTEPKMLVSGSDDCKVKVWCTNQEASAINIDMKANICSVKYNPGSSYYVAVGSADHHIHYFDLRNPSAPLHVFGGHKKAVSYVKFLSNNELASASTDSTLRLWDVKDNCPLRTFRGHKNEKNFVGLSVNNEYIACGSETNEVFVYHKAISKPASSHRFLSTDPDDAEDDPGSYFISAVCWKSDSPTMLTANSQGTIKVLVLAP</sequence>
<keyword evidence="11" id="KW-0607">Phytochrome signaling pathway</keyword>
<dbReference type="InterPro" id="IPR001841">
    <property type="entry name" value="Znf_RING"/>
</dbReference>
<keyword evidence="8" id="KW-0862">Zinc</keyword>
<evidence type="ECO:0000256" key="14">
    <source>
        <dbReference type="SAM" id="MobiDB-lite"/>
    </source>
</evidence>
<dbReference type="GO" id="GO:0008270">
    <property type="term" value="F:zinc ion binding"/>
    <property type="evidence" value="ECO:0007669"/>
    <property type="project" value="UniProtKB-KW"/>
</dbReference>
<evidence type="ECO:0000256" key="5">
    <source>
        <dbReference type="ARBA" id="ARBA00022737"/>
    </source>
</evidence>
<dbReference type="Proteomes" id="UP000324705">
    <property type="component" value="Chromosome 6A"/>
</dbReference>
<keyword evidence="4" id="KW-0479">Metal-binding</keyword>
<dbReference type="InterPro" id="IPR036322">
    <property type="entry name" value="WD40_repeat_dom_sf"/>
</dbReference>
<evidence type="ECO:0000256" key="7">
    <source>
        <dbReference type="ARBA" id="ARBA00022786"/>
    </source>
</evidence>
<feature type="region of interest" description="Disordered" evidence="14">
    <location>
        <begin position="43"/>
        <end position="65"/>
    </location>
</feature>
<dbReference type="GO" id="GO:0042802">
    <property type="term" value="F:identical protein binding"/>
    <property type="evidence" value="ECO:0007669"/>
    <property type="project" value="UniProtKB-ARBA"/>
</dbReference>
<dbReference type="SMART" id="SM00320">
    <property type="entry name" value="WD40"/>
    <property type="match status" value="7"/>
</dbReference>
<dbReference type="GO" id="GO:0009585">
    <property type="term" value="P:red, far-red light phototransduction"/>
    <property type="evidence" value="ECO:0007669"/>
    <property type="project" value="UniProtKB-KW"/>
</dbReference>
<evidence type="ECO:0000256" key="11">
    <source>
        <dbReference type="ARBA" id="ARBA00084091"/>
    </source>
</evidence>
<dbReference type="Pfam" id="PF13923">
    <property type="entry name" value="zf-C3HC4_2"/>
    <property type="match status" value="1"/>
</dbReference>
<feature type="repeat" description="WD" evidence="13">
    <location>
        <begin position="446"/>
        <end position="478"/>
    </location>
</feature>
<dbReference type="PANTHER" id="PTHR44080:SF1">
    <property type="entry name" value="E3 UBIQUITIN-PROTEIN LIGASE COP1"/>
    <property type="match status" value="1"/>
</dbReference>
<evidence type="ECO:0000256" key="10">
    <source>
        <dbReference type="ARBA" id="ARBA00023242"/>
    </source>
</evidence>
<evidence type="ECO:0000259" key="15">
    <source>
        <dbReference type="PROSITE" id="PS50089"/>
    </source>
</evidence>
<dbReference type="Pfam" id="PF00400">
    <property type="entry name" value="WD40"/>
    <property type="match status" value="2"/>
</dbReference>
<name>A0A9R0Y6Y4_TRITD</name>
<accession>A0A9R0Y6Y4</accession>
<dbReference type="InterPro" id="IPR015943">
    <property type="entry name" value="WD40/YVTN_repeat-like_dom_sf"/>
</dbReference>
<dbReference type="GO" id="GO:0005634">
    <property type="term" value="C:nucleus"/>
    <property type="evidence" value="ECO:0007669"/>
    <property type="project" value="UniProtKB-SubCell"/>
</dbReference>
<evidence type="ECO:0000256" key="12">
    <source>
        <dbReference type="PROSITE-ProRule" id="PRU00175"/>
    </source>
</evidence>